<organism evidence="1">
    <name type="scientific">Trypanosoma vivax (strain Y486)</name>
    <dbReference type="NCBI Taxonomy" id="1055687"/>
    <lineage>
        <taxon>Eukaryota</taxon>
        <taxon>Discoba</taxon>
        <taxon>Euglenozoa</taxon>
        <taxon>Kinetoplastea</taxon>
        <taxon>Metakinetoplastina</taxon>
        <taxon>Trypanosomatida</taxon>
        <taxon>Trypanosomatidae</taxon>
        <taxon>Trypanosoma</taxon>
        <taxon>Duttonella</taxon>
    </lineage>
</organism>
<dbReference type="AlphaFoldDB" id="G0TT08"/>
<protein>
    <submittedName>
        <fullName evidence="1">Uncharacterized protein</fullName>
    </submittedName>
</protein>
<dbReference type="VEuPathDB" id="TriTrypDB:TvY486_0302760"/>
<gene>
    <name evidence="1" type="ORF">TVY486_0302760</name>
</gene>
<reference evidence="1" key="1">
    <citation type="journal article" date="2012" name="Proc. Natl. Acad. Sci. U.S.A.">
        <title>Antigenic diversity is generated by distinct evolutionary mechanisms in African trypanosome species.</title>
        <authorList>
            <person name="Jackson A.P."/>
            <person name="Berry A."/>
            <person name="Aslett M."/>
            <person name="Allison H.C."/>
            <person name="Burton P."/>
            <person name="Vavrova-Anderson J."/>
            <person name="Brown R."/>
            <person name="Browne H."/>
            <person name="Corton N."/>
            <person name="Hauser H."/>
            <person name="Gamble J."/>
            <person name="Gilderthorp R."/>
            <person name="Marcello L."/>
            <person name="McQuillan J."/>
            <person name="Otto T.D."/>
            <person name="Quail M.A."/>
            <person name="Sanders M.J."/>
            <person name="van Tonder A."/>
            <person name="Ginger M.L."/>
            <person name="Field M.C."/>
            <person name="Barry J.D."/>
            <person name="Hertz-Fowler C."/>
            <person name="Berriman M."/>
        </authorList>
    </citation>
    <scope>NUCLEOTIDE SEQUENCE</scope>
    <source>
        <strain evidence="1">Y486</strain>
    </source>
</reference>
<name>G0TT08_TRYVY</name>
<dbReference type="EMBL" id="HE573019">
    <property type="protein sequence ID" value="CCC47089.1"/>
    <property type="molecule type" value="Genomic_DNA"/>
</dbReference>
<evidence type="ECO:0000313" key="1">
    <source>
        <dbReference type="EMBL" id="CCC47089.1"/>
    </source>
</evidence>
<proteinExistence type="predicted"/>
<accession>G0TT08</accession>
<sequence length="168" mass="18957">MLVRQTERCILFMCISTVFASLTFASVVATSAVKYHVLVEHGNSFATLGHGKPISCVLSATRHCRRFPHRSSRPLPILRWTSRPIFSSTPYELLCCMSSFRRGASSTWGSVSLPLWDYFPPSFFFFFVESPTVALLRHVIPRDGWAAPVVGSAFTTRTNFLFPLIPFF</sequence>